<sequence length="656" mass="73858">MRVRCVHCAVNSEGDKTVGPESDIVYLGILCYKMFLKDVESESYSPPPELPISISWENITVHVRRKPDFFIKSIAKKIFGYSTRDDKPVKILDSVTGHADSSSLVAVMGPSGAGKTTLLAALARKIELHSGCIRLNGCSVSRDLMSKIAGFVPQFCALPPALTAMEYMIFTCALRLDKGMSAKDRNTLAVNILTDLGILKHRDTRISKLSGGEVKRLSLAVEMVTKPKILFLDEPTSGLDTWTAMRVIESAKAATRSGTIVFCSVHQPAMDLYKMFSHVVYLANGRTAYYGTLVNARKFFNSEGFHCPESFNEAEFYVKIVSNMNLADSLNATDSFLLSERLAKICSSFTRSTYYNPPEVPAGNGSIEFKSQTLKPNQLVQFYWLMWRISIQMRRTVFHEAGHYYPFLVSSILISWFYFGVNSHTQVGVQDMRGALYLISAEIIFSSTYSNACVLSEQLPLYLQENSMYTPAVYYIATVISWIPKIVCHCILFFLIMLVSLDMDINFFVITQFVTCIILAALTSSAYGSMMSSWIENPDIMMSIMGPIDLVGYLMSGVYYNIRAMPPYLSWVKYLSIFYYANEALAIIHWTTVDSIECYPDKDLPCYRNGREVLTEYGYGEDNLKIDLCGLLLLTFGMHFVGYLGVRRLRIVRAMY</sequence>
<feature type="transmembrane region" description="Helical" evidence="9">
    <location>
        <begin position="574"/>
        <end position="592"/>
    </location>
</feature>
<evidence type="ECO:0000313" key="12">
    <source>
        <dbReference type="RefSeq" id="XP_046593479.1"/>
    </source>
</evidence>
<organism evidence="11 12">
    <name type="scientific">Neodiprion lecontei</name>
    <name type="common">Redheaded pine sawfly</name>
    <dbReference type="NCBI Taxonomy" id="441921"/>
    <lineage>
        <taxon>Eukaryota</taxon>
        <taxon>Metazoa</taxon>
        <taxon>Ecdysozoa</taxon>
        <taxon>Arthropoda</taxon>
        <taxon>Hexapoda</taxon>
        <taxon>Insecta</taxon>
        <taxon>Pterygota</taxon>
        <taxon>Neoptera</taxon>
        <taxon>Endopterygota</taxon>
        <taxon>Hymenoptera</taxon>
        <taxon>Tenthredinoidea</taxon>
        <taxon>Diprionidae</taxon>
        <taxon>Diprioninae</taxon>
        <taxon>Neodiprion</taxon>
    </lineage>
</organism>
<keyword evidence="6" id="KW-0067">ATP-binding</keyword>
<dbReference type="InterPro" id="IPR013525">
    <property type="entry name" value="ABC2_TM"/>
</dbReference>
<dbReference type="InterPro" id="IPR050352">
    <property type="entry name" value="ABCG_transporters"/>
</dbReference>
<dbReference type="InterPro" id="IPR043926">
    <property type="entry name" value="ABCG_dom"/>
</dbReference>
<keyword evidence="7 9" id="KW-1133">Transmembrane helix</keyword>
<dbReference type="SUPFAM" id="SSF52540">
    <property type="entry name" value="P-loop containing nucleoside triphosphate hydrolases"/>
    <property type="match status" value="1"/>
</dbReference>
<evidence type="ECO:0000256" key="3">
    <source>
        <dbReference type="ARBA" id="ARBA00022448"/>
    </source>
</evidence>
<name>A0ABM3FZN5_NEOLC</name>
<reference evidence="12" key="1">
    <citation type="submission" date="2025-08" db="UniProtKB">
        <authorList>
            <consortium name="RefSeq"/>
        </authorList>
    </citation>
    <scope>IDENTIFICATION</scope>
    <source>
        <tissue evidence="12">Thorax and Abdomen</tissue>
    </source>
</reference>
<gene>
    <name evidence="12" type="primary">LOC124294021</name>
</gene>
<dbReference type="RefSeq" id="XP_046593479.1">
    <property type="nucleotide sequence ID" value="XM_046737523.1"/>
</dbReference>
<keyword evidence="8 9" id="KW-0472">Membrane</keyword>
<evidence type="ECO:0000256" key="8">
    <source>
        <dbReference type="ARBA" id="ARBA00023136"/>
    </source>
</evidence>
<feature type="domain" description="ABC transporter" evidence="10">
    <location>
        <begin position="69"/>
        <end position="309"/>
    </location>
</feature>
<dbReference type="GeneID" id="124294021"/>
<dbReference type="SMART" id="SM00382">
    <property type="entry name" value="AAA"/>
    <property type="match status" value="1"/>
</dbReference>
<proteinExistence type="inferred from homology"/>
<keyword evidence="11" id="KW-1185">Reference proteome</keyword>
<evidence type="ECO:0000313" key="11">
    <source>
        <dbReference type="Proteomes" id="UP000829291"/>
    </source>
</evidence>
<dbReference type="InterPro" id="IPR003593">
    <property type="entry name" value="AAA+_ATPase"/>
</dbReference>
<dbReference type="Proteomes" id="UP000829291">
    <property type="component" value="Chromosome 4"/>
</dbReference>
<dbReference type="InterPro" id="IPR027417">
    <property type="entry name" value="P-loop_NTPase"/>
</dbReference>
<dbReference type="InterPro" id="IPR003439">
    <property type="entry name" value="ABC_transporter-like_ATP-bd"/>
</dbReference>
<dbReference type="PANTHER" id="PTHR48041">
    <property type="entry name" value="ABC TRANSPORTER G FAMILY MEMBER 28"/>
    <property type="match status" value="1"/>
</dbReference>
<evidence type="ECO:0000259" key="10">
    <source>
        <dbReference type="PROSITE" id="PS50893"/>
    </source>
</evidence>
<dbReference type="Pfam" id="PF19055">
    <property type="entry name" value="ABC2_membrane_7"/>
    <property type="match status" value="1"/>
</dbReference>
<protein>
    <submittedName>
        <fullName evidence="12">Protein scarlet-like</fullName>
    </submittedName>
</protein>
<feature type="transmembrane region" description="Helical" evidence="9">
    <location>
        <begin position="624"/>
        <end position="646"/>
    </location>
</feature>
<evidence type="ECO:0000256" key="9">
    <source>
        <dbReference type="SAM" id="Phobius"/>
    </source>
</evidence>
<keyword evidence="5" id="KW-0547">Nucleotide-binding</keyword>
<keyword evidence="4 9" id="KW-0812">Transmembrane</keyword>
<feature type="transmembrane region" description="Helical" evidence="9">
    <location>
        <begin position="404"/>
        <end position="422"/>
    </location>
</feature>
<evidence type="ECO:0000256" key="5">
    <source>
        <dbReference type="ARBA" id="ARBA00022741"/>
    </source>
</evidence>
<comment type="subcellular location">
    <subcellularLocation>
        <location evidence="1">Membrane</location>
        <topology evidence="1">Multi-pass membrane protein</topology>
    </subcellularLocation>
</comment>
<feature type="transmembrane region" description="Helical" evidence="9">
    <location>
        <begin position="434"/>
        <end position="452"/>
    </location>
</feature>
<evidence type="ECO:0000256" key="6">
    <source>
        <dbReference type="ARBA" id="ARBA00022840"/>
    </source>
</evidence>
<dbReference type="Pfam" id="PF01061">
    <property type="entry name" value="ABC2_membrane"/>
    <property type="match status" value="1"/>
</dbReference>
<dbReference type="Pfam" id="PF00005">
    <property type="entry name" value="ABC_tran"/>
    <property type="match status" value="1"/>
</dbReference>
<dbReference type="PANTHER" id="PTHR48041:SF116">
    <property type="entry name" value="PROTEIN BROWN"/>
    <property type="match status" value="1"/>
</dbReference>
<accession>A0ABM3FZN5</accession>
<evidence type="ECO:0000256" key="1">
    <source>
        <dbReference type="ARBA" id="ARBA00004141"/>
    </source>
</evidence>
<evidence type="ECO:0000256" key="7">
    <source>
        <dbReference type="ARBA" id="ARBA00022989"/>
    </source>
</evidence>
<evidence type="ECO:0000256" key="2">
    <source>
        <dbReference type="ARBA" id="ARBA00005814"/>
    </source>
</evidence>
<evidence type="ECO:0000256" key="4">
    <source>
        <dbReference type="ARBA" id="ARBA00022692"/>
    </source>
</evidence>
<feature type="transmembrane region" description="Helical" evidence="9">
    <location>
        <begin position="540"/>
        <end position="562"/>
    </location>
</feature>
<keyword evidence="3" id="KW-0813">Transport</keyword>
<comment type="similarity">
    <text evidence="2">Belongs to the ABC transporter superfamily. ABCG family. Eye pigment precursor importer (TC 3.A.1.204) subfamily.</text>
</comment>
<feature type="transmembrane region" description="Helical" evidence="9">
    <location>
        <begin position="505"/>
        <end position="528"/>
    </location>
</feature>
<dbReference type="PROSITE" id="PS50893">
    <property type="entry name" value="ABC_TRANSPORTER_2"/>
    <property type="match status" value="1"/>
</dbReference>
<feature type="transmembrane region" description="Helical" evidence="9">
    <location>
        <begin position="472"/>
        <end position="498"/>
    </location>
</feature>
<dbReference type="Gene3D" id="3.40.50.300">
    <property type="entry name" value="P-loop containing nucleotide triphosphate hydrolases"/>
    <property type="match status" value="1"/>
</dbReference>